<dbReference type="InterPro" id="IPR047641">
    <property type="entry name" value="ABC_transpr_MalK/UgpC-like"/>
</dbReference>
<dbReference type="PROSITE" id="PS00211">
    <property type="entry name" value="ABC_TRANSPORTER_1"/>
    <property type="match status" value="1"/>
</dbReference>
<keyword evidence="4" id="KW-1003">Cell membrane</keyword>
<evidence type="ECO:0000256" key="4">
    <source>
        <dbReference type="ARBA" id="ARBA00022475"/>
    </source>
</evidence>
<dbReference type="SMART" id="SM00382">
    <property type="entry name" value="AAA"/>
    <property type="match status" value="1"/>
</dbReference>
<dbReference type="Gene3D" id="2.40.50.100">
    <property type="match status" value="1"/>
</dbReference>
<dbReference type="InterPro" id="IPR008995">
    <property type="entry name" value="Mo/tungstate-bd_C_term_dom"/>
</dbReference>
<dbReference type="AlphaFoldDB" id="A0A2U2DLX1"/>
<gene>
    <name evidence="10" type="ORF">DEM27_21635</name>
</gene>
<dbReference type="OrthoDB" id="8438214at2"/>
<keyword evidence="6 10" id="KW-0067">ATP-binding</keyword>
<dbReference type="InterPro" id="IPR017871">
    <property type="entry name" value="ABC_transporter-like_CS"/>
</dbReference>
<evidence type="ECO:0000256" key="7">
    <source>
        <dbReference type="ARBA" id="ARBA00022967"/>
    </source>
</evidence>
<dbReference type="RefSeq" id="WP_109460327.1">
    <property type="nucleotide sequence ID" value="NZ_QFBC01000011.1"/>
</dbReference>
<proteinExistence type="inferred from homology"/>
<dbReference type="InterPro" id="IPR003593">
    <property type="entry name" value="AAA+_ATPase"/>
</dbReference>
<keyword evidence="7" id="KW-1278">Translocase</keyword>
<dbReference type="GO" id="GO:0005524">
    <property type="term" value="F:ATP binding"/>
    <property type="evidence" value="ECO:0007669"/>
    <property type="project" value="UniProtKB-KW"/>
</dbReference>
<dbReference type="PANTHER" id="PTHR43875">
    <property type="entry name" value="MALTODEXTRIN IMPORT ATP-BINDING PROTEIN MSMX"/>
    <property type="match status" value="1"/>
</dbReference>
<dbReference type="SUPFAM" id="SSF50331">
    <property type="entry name" value="MOP-like"/>
    <property type="match status" value="1"/>
</dbReference>
<dbReference type="GO" id="GO:0016887">
    <property type="term" value="F:ATP hydrolysis activity"/>
    <property type="evidence" value="ECO:0007669"/>
    <property type="project" value="InterPro"/>
</dbReference>
<accession>A0A2U2DLX1</accession>
<dbReference type="EMBL" id="QFBC01000011">
    <property type="protein sequence ID" value="PWE54303.1"/>
    <property type="molecule type" value="Genomic_DNA"/>
</dbReference>
<evidence type="ECO:0000259" key="9">
    <source>
        <dbReference type="PROSITE" id="PS50893"/>
    </source>
</evidence>
<evidence type="ECO:0000256" key="5">
    <source>
        <dbReference type="ARBA" id="ARBA00022741"/>
    </source>
</evidence>
<dbReference type="SUPFAM" id="SSF52540">
    <property type="entry name" value="P-loop containing nucleoside triphosphate hydrolases"/>
    <property type="match status" value="1"/>
</dbReference>
<dbReference type="GO" id="GO:0055052">
    <property type="term" value="C:ATP-binding cassette (ABC) transporter complex, substrate-binding subunit-containing"/>
    <property type="evidence" value="ECO:0007669"/>
    <property type="project" value="TreeGrafter"/>
</dbReference>
<dbReference type="PANTHER" id="PTHR43875:SF15">
    <property type="entry name" value="TREHALOSE IMPORT ATP-BINDING PROTEIN SUGC"/>
    <property type="match status" value="1"/>
</dbReference>
<keyword evidence="8" id="KW-0472">Membrane</keyword>
<comment type="caution">
    <text evidence="10">The sequence shown here is derived from an EMBL/GenBank/DDBJ whole genome shotgun (WGS) entry which is preliminary data.</text>
</comment>
<dbReference type="Gene3D" id="3.40.50.300">
    <property type="entry name" value="P-loop containing nucleotide triphosphate hydrolases"/>
    <property type="match status" value="1"/>
</dbReference>
<evidence type="ECO:0000256" key="1">
    <source>
        <dbReference type="ARBA" id="ARBA00004417"/>
    </source>
</evidence>
<feature type="domain" description="ABC transporter" evidence="9">
    <location>
        <begin position="6"/>
        <end position="238"/>
    </location>
</feature>
<dbReference type="InterPro" id="IPR027417">
    <property type="entry name" value="P-loop_NTPase"/>
</dbReference>
<comment type="subcellular location">
    <subcellularLocation>
        <location evidence="1">Cell inner membrane</location>
        <topology evidence="1">Peripheral membrane protein</topology>
    </subcellularLocation>
</comment>
<keyword evidence="3" id="KW-0813">Transport</keyword>
<dbReference type="Proteomes" id="UP000245252">
    <property type="component" value="Unassembled WGS sequence"/>
</dbReference>
<comment type="similarity">
    <text evidence="2">Belongs to the ABC transporter superfamily.</text>
</comment>
<evidence type="ECO:0000313" key="11">
    <source>
        <dbReference type="Proteomes" id="UP000245252"/>
    </source>
</evidence>
<evidence type="ECO:0000256" key="3">
    <source>
        <dbReference type="ARBA" id="ARBA00022448"/>
    </source>
</evidence>
<evidence type="ECO:0000313" key="10">
    <source>
        <dbReference type="EMBL" id="PWE54303.1"/>
    </source>
</evidence>
<dbReference type="Pfam" id="PF00005">
    <property type="entry name" value="ABC_tran"/>
    <property type="match status" value="1"/>
</dbReference>
<evidence type="ECO:0000256" key="2">
    <source>
        <dbReference type="ARBA" id="ARBA00005417"/>
    </source>
</evidence>
<reference evidence="10 11" key="1">
    <citation type="submission" date="2018-05" db="EMBL/GenBank/DDBJ databases">
        <title>The draft genome of strain NS-104.</title>
        <authorList>
            <person name="Hang P."/>
            <person name="Jiang J."/>
        </authorList>
    </citation>
    <scope>NUCLEOTIDE SEQUENCE [LARGE SCALE GENOMIC DNA]</scope>
    <source>
        <strain evidence="10 11">NS-104</strain>
    </source>
</reference>
<keyword evidence="11" id="KW-1185">Reference proteome</keyword>
<protein>
    <submittedName>
        <fullName evidence="10">ABC transporter ATP-binding protein</fullName>
    </submittedName>
</protein>
<name>A0A2U2DLX1_9HYPH</name>
<evidence type="ECO:0000256" key="8">
    <source>
        <dbReference type="ARBA" id="ARBA00023136"/>
    </source>
</evidence>
<dbReference type="InterPro" id="IPR012340">
    <property type="entry name" value="NA-bd_OB-fold"/>
</dbReference>
<organism evidence="10 11">
    <name type="scientific">Metarhizobium album</name>
    <dbReference type="NCBI Taxonomy" id="2182425"/>
    <lineage>
        <taxon>Bacteria</taxon>
        <taxon>Pseudomonadati</taxon>
        <taxon>Pseudomonadota</taxon>
        <taxon>Alphaproteobacteria</taxon>
        <taxon>Hyphomicrobiales</taxon>
        <taxon>Rhizobiaceae</taxon>
        <taxon>Metarhizobium</taxon>
    </lineage>
</organism>
<evidence type="ECO:0000256" key="6">
    <source>
        <dbReference type="ARBA" id="ARBA00022840"/>
    </source>
</evidence>
<dbReference type="InterPro" id="IPR003439">
    <property type="entry name" value="ABC_transporter-like_ATP-bd"/>
</dbReference>
<sequence length="369" mass="39832">MTGPMLKLEGLRKSYRGKPALRGLDLTIADNEIFALLGPTGAGKSSTLLATAGLISLDSGRVHLGGRDVTDIDPAGRDVAIVFEGFNLLPVLDVKDNIAFALRSPTFRESEDEIKARIGRTAELLRISHLLDRDVDTLSGGERQRVAIARALVRRPKLFLLDEPLSALDLKLREGLRAELRQIHRQYRSTMFYATHDYHGAIAVADRIGIVDGGVVLQAGTIAEIYARPANVFVGKLIGSPAMAFFEAHVDGDAVRITGNGQRIPLADFGGLGPRTGTVLVGAWPEDIEVVSPATANTSEGRIYAVDNRGFERAVQINGAYGAFRKVLPHGVEMKQNDACAFRILDGAAFLFDAASGNRLSQAHTEERA</sequence>
<keyword evidence="5" id="KW-0547">Nucleotide-binding</keyword>
<dbReference type="Gene3D" id="2.40.50.140">
    <property type="entry name" value="Nucleic acid-binding proteins"/>
    <property type="match status" value="1"/>
</dbReference>
<dbReference type="PROSITE" id="PS50893">
    <property type="entry name" value="ABC_TRANSPORTER_2"/>
    <property type="match status" value="1"/>
</dbReference>